<proteinExistence type="predicted"/>
<organism evidence="4 5">
    <name type="scientific">Segatella copri</name>
    <dbReference type="NCBI Taxonomy" id="165179"/>
    <lineage>
        <taxon>Bacteria</taxon>
        <taxon>Pseudomonadati</taxon>
        <taxon>Bacteroidota</taxon>
        <taxon>Bacteroidia</taxon>
        <taxon>Bacteroidales</taxon>
        <taxon>Prevotellaceae</taxon>
        <taxon>Segatella</taxon>
    </lineage>
</organism>
<dbReference type="PANTHER" id="PTHR22916">
    <property type="entry name" value="GLYCOSYLTRANSFERASE"/>
    <property type="match status" value="1"/>
</dbReference>
<comment type="caution">
    <text evidence="4">The sequence shown here is derived from an EMBL/GenBank/DDBJ whole genome shotgun (WGS) entry which is preliminary data.</text>
</comment>
<dbReference type="EMBL" id="QRNN01000038">
    <property type="protein sequence ID" value="RHK47926.1"/>
    <property type="molecule type" value="Genomic_DNA"/>
</dbReference>
<protein>
    <submittedName>
        <fullName evidence="4">Glycosyltransferase family 2 protein</fullName>
    </submittedName>
</protein>
<dbReference type="Gene3D" id="3.90.550.10">
    <property type="entry name" value="Spore Coat Polysaccharide Biosynthesis Protein SpsA, Chain A"/>
    <property type="match status" value="1"/>
</dbReference>
<sequence>MNSLVTFILPVYNAESTIYRCLDSILKQTYCDYEVIIVDDGSIDNSGKICDSYSLNDNRFRVVHKENAGVASARQLGVSLATGEYVIHIDSDDWIESNMLSDMMNEISDADILVSDYYYNTKHGQTYVRQVDCTTSEELLEKIIKGEVFGSLWHKLIRRNLYQNIKFNTDLTFCEDQLLLFKILTTYQCKVINLHKAYYHYECNEGSITQRTDRDYFDNKIKYEDYALQVLSPLSFRNIRDIFVLDRMRY</sequence>
<dbReference type="Proteomes" id="UP000284562">
    <property type="component" value="Unassembled WGS sequence"/>
</dbReference>
<feature type="domain" description="Glycosyltransferase 2-like" evidence="3">
    <location>
        <begin position="7"/>
        <end position="165"/>
    </location>
</feature>
<dbReference type="InterPro" id="IPR029044">
    <property type="entry name" value="Nucleotide-diphossugar_trans"/>
</dbReference>
<evidence type="ECO:0000313" key="5">
    <source>
        <dbReference type="Proteomes" id="UP000284562"/>
    </source>
</evidence>
<dbReference type="PANTHER" id="PTHR22916:SF51">
    <property type="entry name" value="GLYCOSYLTRANSFERASE EPSH-RELATED"/>
    <property type="match status" value="1"/>
</dbReference>
<keyword evidence="2" id="KW-0808">Transferase</keyword>
<evidence type="ECO:0000256" key="1">
    <source>
        <dbReference type="ARBA" id="ARBA00022676"/>
    </source>
</evidence>
<dbReference type="CDD" id="cd00761">
    <property type="entry name" value="Glyco_tranf_GTA_type"/>
    <property type="match status" value="1"/>
</dbReference>
<name>A0AA93BLZ0_9BACT</name>
<dbReference type="GO" id="GO:0016758">
    <property type="term" value="F:hexosyltransferase activity"/>
    <property type="evidence" value="ECO:0007669"/>
    <property type="project" value="UniProtKB-ARBA"/>
</dbReference>
<dbReference type="AlphaFoldDB" id="A0AA93BLZ0"/>
<evidence type="ECO:0000313" key="4">
    <source>
        <dbReference type="EMBL" id="RHK47926.1"/>
    </source>
</evidence>
<accession>A0AA93BLZ0</accession>
<dbReference type="Pfam" id="PF00535">
    <property type="entry name" value="Glycos_transf_2"/>
    <property type="match status" value="1"/>
</dbReference>
<evidence type="ECO:0000256" key="2">
    <source>
        <dbReference type="ARBA" id="ARBA00022679"/>
    </source>
</evidence>
<keyword evidence="1" id="KW-0328">Glycosyltransferase</keyword>
<gene>
    <name evidence="4" type="ORF">DW064_09835</name>
</gene>
<dbReference type="SUPFAM" id="SSF53448">
    <property type="entry name" value="Nucleotide-diphospho-sugar transferases"/>
    <property type="match status" value="1"/>
</dbReference>
<evidence type="ECO:0000259" key="3">
    <source>
        <dbReference type="Pfam" id="PF00535"/>
    </source>
</evidence>
<dbReference type="InterPro" id="IPR001173">
    <property type="entry name" value="Glyco_trans_2-like"/>
</dbReference>
<reference evidence="4 5" key="1">
    <citation type="submission" date="2018-08" db="EMBL/GenBank/DDBJ databases">
        <title>A genome reference for cultivated species of the human gut microbiota.</title>
        <authorList>
            <person name="Zou Y."/>
            <person name="Xue W."/>
            <person name="Luo G."/>
        </authorList>
    </citation>
    <scope>NUCLEOTIDE SEQUENCE [LARGE SCALE GENOMIC DNA]</scope>
    <source>
        <strain evidence="4 5">AF43-2</strain>
    </source>
</reference>